<evidence type="ECO:0000256" key="1">
    <source>
        <dbReference type="SAM" id="SignalP"/>
    </source>
</evidence>
<evidence type="ECO:0000313" key="3">
    <source>
        <dbReference type="RefSeq" id="XP_002138605.3"/>
    </source>
</evidence>
<dbReference type="AlphaFoldDB" id="A0A6I8V4D3"/>
<feature type="chain" id="PRO_5026115155" evidence="1">
    <location>
        <begin position="20"/>
        <end position="213"/>
    </location>
</feature>
<dbReference type="InParanoid" id="A0A6I8V4D3"/>
<keyword evidence="2" id="KW-1185">Reference proteome</keyword>
<dbReference type="SMART" id="SM00697">
    <property type="entry name" value="DM8"/>
    <property type="match status" value="1"/>
</dbReference>
<proteinExistence type="predicted"/>
<dbReference type="InterPro" id="IPR010512">
    <property type="entry name" value="DUF1091"/>
</dbReference>
<dbReference type="PANTHER" id="PTHR20898">
    <property type="entry name" value="DAEDALUS ON 3-RELATED-RELATED"/>
    <property type="match status" value="1"/>
</dbReference>
<reference evidence="3" key="2">
    <citation type="submission" date="2025-08" db="UniProtKB">
        <authorList>
            <consortium name="RefSeq"/>
        </authorList>
    </citation>
    <scope>IDENTIFICATION</scope>
    <source>
        <strain evidence="3">MV-25-SWS-2005</strain>
        <tissue evidence="3">Whole body</tissue>
    </source>
</reference>
<organism evidence="2 3">
    <name type="scientific">Drosophila pseudoobscura pseudoobscura</name>
    <name type="common">Fruit fly</name>
    <dbReference type="NCBI Taxonomy" id="46245"/>
    <lineage>
        <taxon>Eukaryota</taxon>
        <taxon>Metazoa</taxon>
        <taxon>Ecdysozoa</taxon>
        <taxon>Arthropoda</taxon>
        <taxon>Hexapoda</taxon>
        <taxon>Insecta</taxon>
        <taxon>Pterygota</taxon>
        <taxon>Neoptera</taxon>
        <taxon>Endopterygota</taxon>
        <taxon>Diptera</taxon>
        <taxon>Brachycera</taxon>
        <taxon>Muscomorpha</taxon>
        <taxon>Ephydroidea</taxon>
        <taxon>Drosophilidae</taxon>
        <taxon>Drosophila</taxon>
        <taxon>Sophophora</taxon>
    </lineage>
</organism>
<dbReference type="Pfam" id="PF06477">
    <property type="entry name" value="DUF1091"/>
    <property type="match status" value="1"/>
</dbReference>
<dbReference type="PANTHER" id="PTHR20898:SF0">
    <property type="entry name" value="DAEDALUS ON 3-RELATED"/>
    <property type="match status" value="1"/>
</dbReference>
<dbReference type="RefSeq" id="XP_002138605.3">
    <property type="nucleotide sequence ID" value="XM_002138569.3"/>
</dbReference>
<protein>
    <submittedName>
        <fullName evidence="3">Uncharacterized protein</fullName>
    </submittedName>
</protein>
<sequence>MRLSVALLVGALLIWSVCCEPKVIYKTTNLECFTIPMLTANASCILKAINWNMAVAQMDVYFLQPVNNMTVRIKVFKRDYSNKYHPFLVDVLVNLCDIIDRRNHSPYGKYMWNLFKRYTNFNHSCPFVGHMFARDLFIDESVVPIKLPLGYYQVSLTSFENYRDKPPLCLGTIKFYAQSMIPVTSKRNRTMPMNRTNIQDTLQTAIIPVQIGN</sequence>
<accession>A0A6I8V4D3</accession>
<gene>
    <name evidence="3" type="primary">LOC6898585</name>
</gene>
<reference evidence="2" key="1">
    <citation type="submission" date="2024-06" db="UniProtKB">
        <authorList>
            <consortium name="RefSeq"/>
        </authorList>
    </citation>
    <scope>NUCLEOTIDE SEQUENCE [LARGE SCALE GENOMIC DNA]</scope>
    <source>
        <strain evidence="2">MV2-25</strain>
    </source>
</reference>
<feature type="signal peptide" evidence="1">
    <location>
        <begin position="1"/>
        <end position="19"/>
    </location>
</feature>
<dbReference type="KEGG" id="dpo:6898585"/>
<keyword evidence="1" id="KW-0732">Signal</keyword>
<dbReference type="Proteomes" id="UP000001819">
    <property type="component" value="Chromosome 3"/>
</dbReference>
<evidence type="ECO:0000313" key="2">
    <source>
        <dbReference type="Proteomes" id="UP000001819"/>
    </source>
</evidence>
<name>A0A6I8V4D3_DROPS</name>